<organism evidence="1 2">
    <name type="scientific">Blyttiomyces helicus</name>
    <dbReference type="NCBI Taxonomy" id="388810"/>
    <lineage>
        <taxon>Eukaryota</taxon>
        <taxon>Fungi</taxon>
        <taxon>Fungi incertae sedis</taxon>
        <taxon>Chytridiomycota</taxon>
        <taxon>Chytridiomycota incertae sedis</taxon>
        <taxon>Chytridiomycetes</taxon>
        <taxon>Chytridiomycetes incertae sedis</taxon>
        <taxon>Blyttiomyces</taxon>
    </lineage>
</organism>
<gene>
    <name evidence="1" type="ORF">BDK51DRAFT_41292</name>
</gene>
<proteinExistence type="predicted"/>
<dbReference type="AlphaFoldDB" id="A0A4P9WC70"/>
<dbReference type="EMBL" id="KZ995728">
    <property type="protein sequence ID" value="RKO90094.1"/>
    <property type="molecule type" value="Genomic_DNA"/>
</dbReference>
<keyword evidence="2" id="KW-1185">Reference proteome</keyword>
<evidence type="ECO:0000313" key="2">
    <source>
        <dbReference type="Proteomes" id="UP000269721"/>
    </source>
</evidence>
<reference evidence="2" key="1">
    <citation type="journal article" date="2018" name="Nat. Microbiol.">
        <title>Leveraging single-cell genomics to expand the fungal tree of life.</title>
        <authorList>
            <person name="Ahrendt S.R."/>
            <person name="Quandt C.A."/>
            <person name="Ciobanu D."/>
            <person name="Clum A."/>
            <person name="Salamov A."/>
            <person name="Andreopoulos B."/>
            <person name="Cheng J.F."/>
            <person name="Woyke T."/>
            <person name="Pelin A."/>
            <person name="Henrissat B."/>
            <person name="Reynolds N.K."/>
            <person name="Benny G.L."/>
            <person name="Smith M.E."/>
            <person name="James T.Y."/>
            <person name="Grigoriev I.V."/>
        </authorList>
    </citation>
    <scope>NUCLEOTIDE SEQUENCE [LARGE SCALE GENOMIC DNA]</scope>
</reference>
<evidence type="ECO:0000313" key="1">
    <source>
        <dbReference type="EMBL" id="RKO90094.1"/>
    </source>
</evidence>
<accession>A0A4P9WC70</accession>
<name>A0A4P9WC70_9FUNG</name>
<protein>
    <submittedName>
        <fullName evidence="1">Uncharacterized protein</fullName>
    </submittedName>
</protein>
<dbReference type="Proteomes" id="UP000269721">
    <property type="component" value="Unassembled WGS sequence"/>
</dbReference>
<sequence>MDHPPLLMLTISNPHGPILPHPLRQCGGSRSNELRYKSAFPALPGLSDPEHNMMAIASLKRPWHAIAANDPVNLEDLAKAAEELNLVQRAKVTSHCSPPTVFSCAPVFSTSPYILEWVKLATECDELWAFIRLGRVNSASDMACAARIPEREINARYGRLVFGGAHISTLTTSPLSSSSPPLLIFPVYGQSDDDLTDLKNDFNLKFTNLKNEIIHVNQRICEVVKVQTLILGSLPAGPDARQIVQAELDKFHIRFYNTSLADNDESLALPKTVPGLMGTAKVQRLLGQSQPLRAISNIAVIGTRYGKFPKSRHAVATLSVADLGELLFSYNELLGLEEDMSTEDQKNRRAALDRVLLKLFWGSQALPALKTAGQKCLSADDSPLRSSSPIALSLQVFHR</sequence>